<evidence type="ECO:0000313" key="2">
    <source>
        <dbReference type="Proteomes" id="UP000831701"/>
    </source>
</evidence>
<proteinExistence type="predicted"/>
<comment type="caution">
    <text evidence="1">The sequence shown here is derived from an EMBL/GenBank/DDBJ whole genome shotgun (WGS) entry which is preliminary data.</text>
</comment>
<organism evidence="1 2">
    <name type="scientific">Scortum barcoo</name>
    <name type="common">barcoo grunter</name>
    <dbReference type="NCBI Taxonomy" id="214431"/>
    <lineage>
        <taxon>Eukaryota</taxon>
        <taxon>Metazoa</taxon>
        <taxon>Chordata</taxon>
        <taxon>Craniata</taxon>
        <taxon>Vertebrata</taxon>
        <taxon>Euteleostomi</taxon>
        <taxon>Actinopterygii</taxon>
        <taxon>Neopterygii</taxon>
        <taxon>Teleostei</taxon>
        <taxon>Neoteleostei</taxon>
        <taxon>Acanthomorphata</taxon>
        <taxon>Eupercaria</taxon>
        <taxon>Centrarchiformes</taxon>
        <taxon>Terapontoidei</taxon>
        <taxon>Terapontidae</taxon>
        <taxon>Scortum</taxon>
    </lineage>
</organism>
<sequence length="218" mass="24710">MAKRCRKIWAAARRMLLRGQERMKAAADRRRRPAPVYAPGQKVWLSTEDLPLHMHSRKLAPSKVGCLPTYSHLQEKQLTLSNFQSDTSKSPAAAAEHSRAKLLEIGESAHLRVFPRLDFIPPEIQRIVEAFTIPPVAKETEEACINKKRGKRGGLRAKLQANPYRPALPSLFLTNTRSLVNKMDERKLRIVSAKIDSCVAIVTETWLDNNIPDARQWS</sequence>
<keyword evidence="2" id="KW-1185">Reference proteome</keyword>
<accession>A0ACB8W1I2</accession>
<dbReference type="EMBL" id="CM041545">
    <property type="protein sequence ID" value="KAI3361639.1"/>
    <property type="molecule type" value="Genomic_DNA"/>
</dbReference>
<name>A0ACB8W1I2_9TELE</name>
<protein>
    <submittedName>
        <fullName evidence="1">Uncharacterized protein</fullName>
    </submittedName>
</protein>
<dbReference type="Proteomes" id="UP000831701">
    <property type="component" value="Chromosome 15"/>
</dbReference>
<gene>
    <name evidence="1" type="ORF">L3Q82_001999</name>
</gene>
<reference evidence="1" key="1">
    <citation type="submission" date="2022-04" db="EMBL/GenBank/DDBJ databases">
        <title>Jade perch genome.</title>
        <authorList>
            <person name="Chao B."/>
        </authorList>
    </citation>
    <scope>NUCLEOTIDE SEQUENCE</scope>
    <source>
        <strain evidence="1">CB-2022</strain>
    </source>
</reference>
<evidence type="ECO:0000313" key="1">
    <source>
        <dbReference type="EMBL" id="KAI3361639.1"/>
    </source>
</evidence>